<evidence type="ECO:0000256" key="3">
    <source>
        <dbReference type="ARBA" id="ARBA00022840"/>
    </source>
</evidence>
<dbReference type="PANTHER" id="PTHR42734">
    <property type="entry name" value="METAL TRANSPORT SYSTEM ATP-BINDING PROTEIN TM_0124-RELATED"/>
    <property type="match status" value="1"/>
</dbReference>
<dbReference type="InterPro" id="IPR017871">
    <property type="entry name" value="ABC_transporter-like_CS"/>
</dbReference>
<gene>
    <name evidence="5" type="ORF">SAMN05216602_3869</name>
</gene>
<dbReference type="Gene3D" id="3.40.50.300">
    <property type="entry name" value="P-loop containing nucleotide triphosphate hydrolases"/>
    <property type="match status" value="1"/>
</dbReference>
<proteinExistence type="predicted"/>
<dbReference type="GO" id="GO:0016887">
    <property type="term" value="F:ATP hydrolysis activity"/>
    <property type="evidence" value="ECO:0007669"/>
    <property type="project" value="InterPro"/>
</dbReference>
<dbReference type="PANTHER" id="PTHR42734:SF7">
    <property type="entry name" value="ATP-BINDING COMPONENT OF ABC TRANSPORTER-RELATED"/>
    <property type="match status" value="1"/>
</dbReference>
<dbReference type="GO" id="GO:0005524">
    <property type="term" value="F:ATP binding"/>
    <property type="evidence" value="ECO:0007669"/>
    <property type="project" value="UniProtKB-KW"/>
</dbReference>
<dbReference type="SMART" id="SM00382">
    <property type="entry name" value="AAA"/>
    <property type="match status" value="1"/>
</dbReference>
<dbReference type="InterPro" id="IPR003593">
    <property type="entry name" value="AAA+_ATPase"/>
</dbReference>
<evidence type="ECO:0000259" key="4">
    <source>
        <dbReference type="PROSITE" id="PS50893"/>
    </source>
</evidence>
<feature type="domain" description="ABC transporter" evidence="4">
    <location>
        <begin position="6"/>
        <end position="227"/>
    </location>
</feature>
<dbReference type="PROSITE" id="PS50893">
    <property type="entry name" value="ABC_TRANSPORTER_2"/>
    <property type="match status" value="1"/>
</dbReference>
<dbReference type="AlphaFoldDB" id="A0A1I3NKQ2"/>
<dbReference type="Pfam" id="PF00005">
    <property type="entry name" value="ABC_tran"/>
    <property type="match status" value="1"/>
</dbReference>
<keyword evidence="6" id="KW-1185">Reference proteome</keyword>
<evidence type="ECO:0000313" key="5">
    <source>
        <dbReference type="EMBL" id="SFJ09735.1"/>
    </source>
</evidence>
<organism evidence="5 6">
    <name type="scientific">Phytopseudomonas argentinensis</name>
    <dbReference type="NCBI Taxonomy" id="289370"/>
    <lineage>
        <taxon>Bacteria</taxon>
        <taxon>Pseudomonadati</taxon>
        <taxon>Pseudomonadota</taxon>
        <taxon>Gammaproteobacteria</taxon>
        <taxon>Pseudomonadales</taxon>
        <taxon>Pseudomonadaceae</taxon>
        <taxon>Phytopseudomonas</taxon>
    </lineage>
</organism>
<evidence type="ECO:0000313" key="6">
    <source>
        <dbReference type="Proteomes" id="UP000183018"/>
    </source>
</evidence>
<name>A0A1I3NKQ2_9GAMM</name>
<evidence type="ECO:0000256" key="2">
    <source>
        <dbReference type="ARBA" id="ARBA00022741"/>
    </source>
</evidence>
<dbReference type="InterPro" id="IPR050153">
    <property type="entry name" value="Metal_Ion_Import_ABC"/>
</dbReference>
<dbReference type="SUPFAM" id="SSF52540">
    <property type="entry name" value="P-loop containing nucleoside triphosphate hydrolases"/>
    <property type="match status" value="1"/>
</dbReference>
<accession>A0A1I3NKQ2</accession>
<dbReference type="InterPro" id="IPR027417">
    <property type="entry name" value="P-loop_NTPase"/>
</dbReference>
<evidence type="ECO:0000256" key="1">
    <source>
        <dbReference type="ARBA" id="ARBA00022448"/>
    </source>
</evidence>
<keyword evidence="2" id="KW-0547">Nucleotide-binding</keyword>
<sequence>MRGPALVFDNVSLKLGGTHVLDAVSFQVGAGALHCLVGPNGGGKTSLVRALLGQMPHTGNIRLDGEPSRPVGYVPQLADFDRNVPMTVYDVMALLGQRRPAFLGSSRAARAANAEALQRTGVAGMGHKPFGSLSGGQRQRVLLAQAISPLPRLLILDEPTAGIDKPGLQLVERLVQELHDSGVTILWINHDLEQVRRIAQSVTVLNQRVLFHGATQKLPMSWSTADE</sequence>
<dbReference type="PROSITE" id="PS00211">
    <property type="entry name" value="ABC_TRANSPORTER_1"/>
    <property type="match status" value="1"/>
</dbReference>
<dbReference type="EMBL" id="FORC01000004">
    <property type="protein sequence ID" value="SFJ09735.1"/>
    <property type="molecule type" value="Genomic_DNA"/>
</dbReference>
<dbReference type="InterPro" id="IPR003439">
    <property type="entry name" value="ABC_transporter-like_ATP-bd"/>
</dbReference>
<protein>
    <submittedName>
        <fullName evidence="5">Zinc transport system ATP-binding protein</fullName>
    </submittedName>
</protein>
<dbReference type="Proteomes" id="UP000183018">
    <property type="component" value="Unassembled WGS sequence"/>
</dbReference>
<keyword evidence="1" id="KW-0813">Transport</keyword>
<dbReference type="STRING" id="289370.SAMN05216602_3869"/>
<keyword evidence="3 5" id="KW-0067">ATP-binding</keyword>
<reference evidence="6" key="1">
    <citation type="submission" date="2016-10" db="EMBL/GenBank/DDBJ databases">
        <authorList>
            <person name="Varghese N."/>
            <person name="Submissions S."/>
        </authorList>
    </citation>
    <scope>NUCLEOTIDE SEQUENCE [LARGE SCALE GENOMIC DNA]</scope>
    <source>
        <strain evidence="6">LMG 22563</strain>
    </source>
</reference>